<dbReference type="Proteomes" id="UP000176547">
    <property type="component" value="Unassembled WGS sequence"/>
</dbReference>
<dbReference type="InterPro" id="IPR014717">
    <property type="entry name" value="Transl_elong_EF1B/ribsomal_bS6"/>
</dbReference>
<proteinExistence type="predicted"/>
<name>A0A1F5NES8_9BACT</name>
<keyword evidence="1" id="KW-0472">Membrane</keyword>
<sequence>MDSLRSHSAQIVITALGFAAAAILLIVFLVIPLLRDIAGTNQNIRAVYEELAEIRAESQSFQNLKTSFEQYAKERQTLAAMFPAREEMVSLVVNLENSMSGAATEGTLDLFDSTEEALRVGNRAGSQATPAEPAIAGLSGIEEVPFELQIGGSYRQILDFLFYIENSLAVTNFQKLSITADTEQVGSEGGLLNTGAGSGTLGGIFFIKQQ</sequence>
<reference evidence="2 3" key="1">
    <citation type="journal article" date="2016" name="Nat. Commun.">
        <title>Thousands of microbial genomes shed light on interconnected biogeochemical processes in an aquifer system.</title>
        <authorList>
            <person name="Anantharaman K."/>
            <person name="Brown C.T."/>
            <person name="Hug L.A."/>
            <person name="Sharon I."/>
            <person name="Castelle C.J."/>
            <person name="Probst A.J."/>
            <person name="Thomas B.C."/>
            <person name="Singh A."/>
            <person name="Wilkins M.J."/>
            <person name="Karaoz U."/>
            <person name="Brodie E.L."/>
            <person name="Williams K.H."/>
            <person name="Hubbard S.S."/>
            <person name="Banfield J.F."/>
        </authorList>
    </citation>
    <scope>NUCLEOTIDE SEQUENCE [LARGE SCALE GENOMIC DNA]</scope>
</reference>
<gene>
    <name evidence="2" type="ORF">A3K06_01115</name>
</gene>
<keyword evidence="1" id="KW-1133">Transmembrane helix</keyword>
<protein>
    <submittedName>
        <fullName evidence="2">Uncharacterized protein</fullName>
    </submittedName>
</protein>
<organism evidence="2 3">
    <name type="scientific">Candidatus Doudnabacteria bacterium RIFCSPHIGHO2_01_52_17</name>
    <dbReference type="NCBI Taxonomy" id="1817820"/>
    <lineage>
        <taxon>Bacteria</taxon>
        <taxon>Candidatus Doudnaibacteriota</taxon>
    </lineage>
</organism>
<evidence type="ECO:0000313" key="3">
    <source>
        <dbReference type="Proteomes" id="UP000176547"/>
    </source>
</evidence>
<dbReference type="AlphaFoldDB" id="A0A1F5NES8"/>
<feature type="transmembrane region" description="Helical" evidence="1">
    <location>
        <begin position="12"/>
        <end position="34"/>
    </location>
</feature>
<dbReference type="Gene3D" id="3.30.70.60">
    <property type="match status" value="1"/>
</dbReference>
<accession>A0A1F5NES8</accession>
<evidence type="ECO:0000256" key="1">
    <source>
        <dbReference type="SAM" id="Phobius"/>
    </source>
</evidence>
<dbReference type="EMBL" id="MFEG01000021">
    <property type="protein sequence ID" value="OGE75960.1"/>
    <property type="molecule type" value="Genomic_DNA"/>
</dbReference>
<keyword evidence="1" id="KW-0812">Transmembrane</keyword>
<evidence type="ECO:0000313" key="2">
    <source>
        <dbReference type="EMBL" id="OGE75960.1"/>
    </source>
</evidence>
<comment type="caution">
    <text evidence="2">The sequence shown here is derived from an EMBL/GenBank/DDBJ whole genome shotgun (WGS) entry which is preliminary data.</text>
</comment>